<gene>
    <name evidence="5" type="ORF">X975_23088</name>
</gene>
<evidence type="ECO:0000313" key="6">
    <source>
        <dbReference type="Proteomes" id="UP000054359"/>
    </source>
</evidence>
<evidence type="ECO:0000256" key="3">
    <source>
        <dbReference type="ARBA" id="ARBA00023054"/>
    </source>
</evidence>
<organism evidence="5 6">
    <name type="scientific">Stegodyphus mimosarum</name>
    <name type="common">African social velvet spider</name>
    <dbReference type="NCBI Taxonomy" id="407821"/>
    <lineage>
        <taxon>Eukaryota</taxon>
        <taxon>Metazoa</taxon>
        <taxon>Ecdysozoa</taxon>
        <taxon>Arthropoda</taxon>
        <taxon>Chelicerata</taxon>
        <taxon>Arachnida</taxon>
        <taxon>Araneae</taxon>
        <taxon>Araneomorphae</taxon>
        <taxon>Entelegynae</taxon>
        <taxon>Eresoidea</taxon>
        <taxon>Eresidae</taxon>
        <taxon>Stegodyphus</taxon>
    </lineage>
</organism>
<dbReference type="OrthoDB" id="10263345at2759"/>
<proteinExistence type="predicted"/>
<evidence type="ECO:0000259" key="4">
    <source>
        <dbReference type="Pfam" id="PF10475"/>
    </source>
</evidence>
<sequence length="35" mass="3990">MTEEQLDVALSKVCSSFDQIHYEKLQEAYALLGKT</sequence>
<dbReference type="Proteomes" id="UP000054359">
    <property type="component" value="Unassembled WGS sequence"/>
</dbReference>
<feature type="non-terminal residue" evidence="5">
    <location>
        <position position="35"/>
    </location>
</feature>
<dbReference type="InterPro" id="IPR019515">
    <property type="entry name" value="VPS54_N"/>
</dbReference>
<evidence type="ECO:0000256" key="2">
    <source>
        <dbReference type="ARBA" id="ARBA00022927"/>
    </source>
</evidence>
<dbReference type="AlphaFoldDB" id="A0A087U014"/>
<dbReference type="GO" id="GO:0015031">
    <property type="term" value="P:protein transport"/>
    <property type="evidence" value="ECO:0007669"/>
    <property type="project" value="UniProtKB-KW"/>
</dbReference>
<keyword evidence="6" id="KW-1185">Reference proteome</keyword>
<evidence type="ECO:0000313" key="5">
    <source>
        <dbReference type="EMBL" id="KFM70703.1"/>
    </source>
</evidence>
<protein>
    <submittedName>
        <fullName evidence="5">Coiled-coil domain-containing protein 132</fullName>
    </submittedName>
</protein>
<keyword evidence="2" id="KW-0653">Protein transport</keyword>
<keyword evidence="1" id="KW-0813">Transport</keyword>
<dbReference type="Pfam" id="PF10475">
    <property type="entry name" value="Vps54_N"/>
    <property type="match status" value="1"/>
</dbReference>
<evidence type="ECO:0000256" key="1">
    <source>
        <dbReference type="ARBA" id="ARBA00022448"/>
    </source>
</evidence>
<dbReference type="STRING" id="407821.A0A087U014"/>
<accession>A0A087U014</accession>
<feature type="domain" description="Vacuolar protein sorting-associated protein 54 N-terminal" evidence="4">
    <location>
        <begin position="2"/>
        <end position="35"/>
    </location>
</feature>
<reference evidence="5 6" key="1">
    <citation type="submission" date="2013-11" db="EMBL/GenBank/DDBJ databases">
        <title>Genome sequencing of Stegodyphus mimosarum.</title>
        <authorList>
            <person name="Bechsgaard J."/>
        </authorList>
    </citation>
    <scope>NUCLEOTIDE SEQUENCE [LARGE SCALE GENOMIC DNA]</scope>
</reference>
<name>A0A087U014_STEMI</name>
<dbReference type="EMBL" id="KK117519">
    <property type="protein sequence ID" value="KFM70703.1"/>
    <property type="molecule type" value="Genomic_DNA"/>
</dbReference>
<keyword evidence="3" id="KW-0175">Coiled coil</keyword>